<keyword evidence="3" id="KW-0862">Zinc</keyword>
<dbReference type="SUPFAM" id="SSF51316">
    <property type="entry name" value="Mss4-like"/>
    <property type="match status" value="1"/>
</dbReference>
<comment type="similarity">
    <text evidence="1">Belongs to the Gfa family.</text>
</comment>
<gene>
    <name evidence="5" type="ORF">MVEN_01798500</name>
</gene>
<dbReference type="Gene3D" id="2.170.150.70">
    <property type="match status" value="1"/>
</dbReference>
<reference evidence="5" key="1">
    <citation type="submission" date="2020-05" db="EMBL/GenBank/DDBJ databases">
        <title>Mycena genomes resolve the evolution of fungal bioluminescence.</title>
        <authorList>
            <person name="Tsai I.J."/>
        </authorList>
    </citation>
    <scope>NUCLEOTIDE SEQUENCE</scope>
    <source>
        <strain evidence="5">CCC161011</strain>
    </source>
</reference>
<accession>A0A8H6XKR1</accession>
<dbReference type="AlphaFoldDB" id="A0A8H6XKR1"/>
<dbReference type="Pfam" id="PF04828">
    <property type="entry name" value="GFA"/>
    <property type="match status" value="1"/>
</dbReference>
<feature type="domain" description="CENP-V/GFA" evidence="4">
    <location>
        <begin position="9"/>
        <end position="133"/>
    </location>
</feature>
<evidence type="ECO:0000256" key="2">
    <source>
        <dbReference type="ARBA" id="ARBA00022723"/>
    </source>
</evidence>
<sequence>MAVPPLVEYRGNCHCGAFKFKLKIPELNQAHSCNCSICFKNGYLWTFPARAQFTVVEGDEDTTLKSYLFGKQMMAHKFCPTCGTSVMEVRMPHSTQVGAPSLGINLRTLVDVDVDSLLVHFFDGAAVLKPPYEGPEPVAAGVMAEGTTAYHGNCHCGAVAYTLVSPHKISKSDILQLQHLFKRCSTVDIPGHKYNNFQRRGFRIRN</sequence>
<dbReference type="InterPro" id="IPR006913">
    <property type="entry name" value="CENP-V/GFA"/>
</dbReference>
<dbReference type="GO" id="GO:0016846">
    <property type="term" value="F:carbon-sulfur lyase activity"/>
    <property type="evidence" value="ECO:0007669"/>
    <property type="project" value="InterPro"/>
</dbReference>
<dbReference type="GO" id="GO:0046872">
    <property type="term" value="F:metal ion binding"/>
    <property type="evidence" value="ECO:0007669"/>
    <property type="project" value="UniProtKB-KW"/>
</dbReference>
<dbReference type="PANTHER" id="PTHR28620">
    <property type="entry name" value="CENTROMERE PROTEIN V"/>
    <property type="match status" value="1"/>
</dbReference>
<keyword evidence="6" id="KW-1185">Reference proteome</keyword>
<dbReference type="InterPro" id="IPR011057">
    <property type="entry name" value="Mss4-like_sf"/>
</dbReference>
<dbReference type="InterPro" id="IPR052355">
    <property type="entry name" value="CENP-V-like"/>
</dbReference>
<keyword evidence="2" id="KW-0479">Metal-binding</keyword>
<dbReference type="Proteomes" id="UP000620124">
    <property type="component" value="Unassembled WGS sequence"/>
</dbReference>
<evidence type="ECO:0000256" key="3">
    <source>
        <dbReference type="ARBA" id="ARBA00022833"/>
    </source>
</evidence>
<name>A0A8H6XKR1_9AGAR</name>
<dbReference type="EMBL" id="JACAZI010000017">
    <property type="protein sequence ID" value="KAF7342110.1"/>
    <property type="molecule type" value="Genomic_DNA"/>
</dbReference>
<dbReference type="PROSITE" id="PS51891">
    <property type="entry name" value="CENP_V_GFA"/>
    <property type="match status" value="1"/>
</dbReference>
<proteinExistence type="inferred from homology"/>
<dbReference type="PANTHER" id="PTHR28620:SF1">
    <property type="entry name" value="CENP-V_GFA DOMAIN-CONTAINING PROTEIN"/>
    <property type="match status" value="1"/>
</dbReference>
<dbReference type="OrthoDB" id="2993351at2759"/>
<evidence type="ECO:0000256" key="1">
    <source>
        <dbReference type="ARBA" id="ARBA00005495"/>
    </source>
</evidence>
<protein>
    <submittedName>
        <fullName evidence="5">GFA domain-containing protein</fullName>
    </submittedName>
</protein>
<organism evidence="5 6">
    <name type="scientific">Mycena venus</name>
    <dbReference type="NCBI Taxonomy" id="2733690"/>
    <lineage>
        <taxon>Eukaryota</taxon>
        <taxon>Fungi</taxon>
        <taxon>Dikarya</taxon>
        <taxon>Basidiomycota</taxon>
        <taxon>Agaricomycotina</taxon>
        <taxon>Agaricomycetes</taxon>
        <taxon>Agaricomycetidae</taxon>
        <taxon>Agaricales</taxon>
        <taxon>Marasmiineae</taxon>
        <taxon>Mycenaceae</taxon>
        <taxon>Mycena</taxon>
    </lineage>
</organism>
<evidence type="ECO:0000313" key="5">
    <source>
        <dbReference type="EMBL" id="KAF7342110.1"/>
    </source>
</evidence>
<evidence type="ECO:0000259" key="4">
    <source>
        <dbReference type="PROSITE" id="PS51891"/>
    </source>
</evidence>
<comment type="caution">
    <text evidence="5">The sequence shown here is derived from an EMBL/GenBank/DDBJ whole genome shotgun (WGS) entry which is preliminary data.</text>
</comment>
<evidence type="ECO:0000313" key="6">
    <source>
        <dbReference type="Proteomes" id="UP000620124"/>
    </source>
</evidence>